<accession>A0A5R9JGI0</accession>
<protein>
    <recommendedName>
        <fullName evidence="3">Aldolase</fullName>
    </recommendedName>
</protein>
<keyword evidence="2" id="KW-1185">Reference proteome</keyword>
<dbReference type="EMBL" id="VCDI01000002">
    <property type="protein sequence ID" value="TLU73398.1"/>
    <property type="molecule type" value="Genomic_DNA"/>
</dbReference>
<evidence type="ECO:0000313" key="2">
    <source>
        <dbReference type="Proteomes" id="UP000305654"/>
    </source>
</evidence>
<evidence type="ECO:0000313" key="1">
    <source>
        <dbReference type="EMBL" id="TLU73398.1"/>
    </source>
</evidence>
<dbReference type="Proteomes" id="UP000305654">
    <property type="component" value="Unassembled WGS sequence"/>
</dbReference>
<comment type="caution">
    <text evidence="1">The sequence shown here is derived from an EMBL/GenBank/DDBJ whole genome shotgun (WGS) entry which is preliminary data.</text>
</comment>
<gene>
    <name evidence="1" type="ORF">FE263_08375</name>
</gene>
<dbReference type="InterPro" id="IPR013785">
    <property type="entry name" value="Aldolase_TIM"/>
</dbReference>
<dbReference type="AlphaFoldDB" id="A0A5R9JGI0"/>
<proteinExistence type="predicted"/>
<name>A0A5R9JGI0_9PROT</name>
<evidence type="ECO:0008006" key="3">
    <source>
        <dbReference type="Google" id="ProtNLM"/>
    </source>
</evidence>
<reference evidence="1 2" key="1">
    <citation type="submission" date="2019-05" db="EMBL/GenBank/DDBJ databases">
        <authorList>
            <person name="Pankratov T."/>
            <person name="Grouzdev D."/>
        </authorList>
    </citation>
    <scope>NUCLEOTIDE SEQUENCE [LARGE SCALE GENOMIC DNA]</scope>
    <source>
        <strain evidence="1 2">KEBCLARHB70R</strain>
    </source>
</reference>
<dbReference type="RefSeq" id="WP_138325478.1">
    <property type="nucleotide sequence ID" value="NZ_VCDI01000002.1"/>
</dbReference>
<sequence>MTRMDQKLRRIRAGQYTRADFMIADAKDADMGTGIRMGGPRRRSDGSHDGWRTRREFLDSIKAVVAQDIVDIMLVSASNLELLMEEGTFASSDVQTAIRANETTDVWGGLRHGNYVTHKSIPHSSAVLPRIMHGTAIATPEAPVTGTDLGLYSMTINNDLAADLASLEAYKAFRAEASQIGFRHFLEVFNPNTDTGLDRDAIGCLLNDHIVRCLAGVMKADRPLFLKMPFNGAAALEELATFDPSIVVGVLGGGGGTTRDTFELVHQAERFGARLALFGRKINLADDPLALIALMRRVVDQEVAPAEAVRAYHGALQEAGITPTRSLQDDLAVTEPPLQHAKT</sequence>
<dbReference type="Gene3D" id="3.20.20.70">
    <property type="entry name" value="Aldolase class I"/>
    <property type="match status" value="1"/>
</dbReference>
<organism evidence="1 2">
    <name type="scientific">Lichenicoccus roseus</name>
    <dbReference type="NCBI Taxonomy" id="2683649"/>
    <lineage>
        <taxon>Bacteria</taxon>
        <taxon>Pseudomonadati</taxon>
        <taxon>Pseudomonadota</taxon>
        <taxon>Alphaproteobacteria</taxon>
        <taxon>Acetobacterales</taxon>
        <taxon>Acetobacteraceae</taxon>
        <taxon>Lichenicoccus</taxon>
    </lineage>
</organism>
<dbReference type="OrthoDB" id="236271at2"/>